<evidence type="ECO:0000313" key="2">
    <source>
        <dbReference type="EMBL" id="GEN99969.1"/>
    </source>
</evidence>
<evidence type="ECO:0000313" key="3">
    <source>
        <dbReference type="Proteomes" id="UP000321464"/>
    </source>
</evidence>
<dbReference type="InterPro" id="IPR013783">
    <property type="entry name" value="Ig-like_fold"/>
</dbReference>
<dbReference type="PIRSF" id="PIRSF011386">
    <property type="entry name" value="FixH"/>
    <property type="match status" value="1"/>
</dbReference>
<dbReference type="AlphaFoldDB" id="A0A512AJS7"/>
<comment type="caution">
    <text evidence="2">The sequence shown here is derived from an EMBL/GenBank/DDBJ whole genome shotgun (WGS) entry which is preliminary data.</text>
</comment>
<dbReference type="InterPro" id="IPR008620">
    <property type="entry name" value="FixH"/>
</dbReference>
<organism evidence="2 3">
    <name type="scientific">Novosphingobium sediminis</name>
    <dbReference type="NCBI Taxonomy" id="707214"/>
    <lineage>
        <taxon>Bacteria</taxon>
        <taxon>Pseudomonadati</taxon>
        <taxon>Pseudomonadota</taxon>
        <taxon>Alphaproteobacteria</taxon>
        <taxon>Sphingomonadales</taxon>
        <taxon>Sphingomonadaceae</taxon>
        <taxon>Novosphingobium</taxon>
    </lineage>
</organism>
<sequence>MTQLQARSVRPFTGRHMALVMVSFFGVVIAVNVLLANLAVSTFSGTVVENSYVASQEFNQWLGAAKADKALGWKMAIAREGADTVRFTLSDASGKPLTGAAVRAQADHPLGAKAPVVLTPREVAAGVYEAALPAGRWHVGIEARAMGHVWHAEDDAL</sequence>
<dbReference type="RefSeq" id="WP_147159288.1">
    <property type="nucleotide sequence ID" value="NZ_BJYR01000012.1"/>
</dbReference>
<evidence type="ECO:0000256" key="1">
    <source>
        <dbReference type="SAM" id="Phobius"/>
    </source>
</evidence>
<keyword evidence="1" id="KW-0812">Transmembrane</keyword>
<dbReference type="OrthoDB" id="1495896at2"/>
<dbReference type="Pfam" id="PF05751">
    <property type="entry name" value="FixH"/>
    <property type="match status" value="1"/>
</dbReference>
<dbReference type="InterPro" id="IPR018037">
    <property type="entry name" value="FixH_proteobacterial"/>
</dbReference>
<name>A0A512AJS7_9SPHN</name>
<dbReference type="Proteomes" id="UP000321464">
    <property type="component" value="Unassembled WGS sequence"/>
</dbReference>
<keyword evidence="1" id="KW-1133">Transmembrane helix</keyword>
<proteinExistence type="predicted"/>
<dbReference type="Gene3D" id="2.60.40.10">
    <property type="entry name" value="Immunoglobulins"/>
    <property type="match status" value="1"/>
</dbReference>
<dbReference type="EMBL" id="BJYR01000012">
    <property type="protein sequence ID" value="GEN99969.1"/>
    <property type="molecule type" value="Genomic_DNA"/>
</dbReference>
<accession>A0A512AJS7</accession>
<reference evidence="2 3" key="1">
    <citation type="submission" date="2019-07" db="EMBL/GenBank/DDBJ databases">
        <title>Whole genome shotgun sequence of Novosphingobium sediminis NBRC 106119.</title>
        <authorList>
            <person name="Hosoyama A."/>
            <person name="Uohara A."/>
            <person name="Ohji S."/>
            <person name="Ichikawa N."/>
        </authorList>
    </citation>
    <scope>NUCLEOTIDE SEQUENCE [LARGE SCALE GENOMIC DNA]</scope>
    <source>
        <strain evidence="2 3">NBRC 106119</strain>
    </source>
</reference>
<protein>
    <submittedName>
        <fullName evidence="2">Cytochrome oxidase</fullName>
    </submittedName>
</protein>
<gene>
    <name evidence="2" type="ORF">NSE01_18020</name>
</gene>
<keyword evidence="3" id="KW-1185">Reference proteome</keyword>
<feature type="transmembrane region" description="Helical" evidence="1">
    <location>
        <begin position="17"/>
        <end position="40"/>
    </location>
</feature>
<keyword evidence="1" id="KW-0472">Membrane</keyword>